<dbReference type="AlphaFoldDB" id="A0A397YSX0"/>
<gene>
    <name evidence="1" type="ORF">BRAPAZ1V2_A07P46490.2</name>
    <name evidence="2" type="ORF">BRARA_G03671</name>
</gene>
<dbReference type="Proteomes" id="UP000264353">
    <property type="component" value="Chromosome A7"/>
</dbReference>
<evidence type="ECO:0000313" key="1">
    <source>
        <dbReference type="EMBL" id="CAG7905005.1"/>
    </source>
</evidence>
<evidence type="ECO:0000313" key="3">
    <source>
        <dbReference type="Proteomes" id="UP000264353"/>
    </source>
</evidence>
<name>A0A397YSX0_BRACM</name>
<organism evidence="2 3">
    <name type="scientific">Brassica campestris</name>
    <name type="common">Field mustard</name>
    <dbReference type="NCBI Taxonomy" id="3711"/>
    <lineage>
        <taxon>Eukaryota</taxon>
        <taxon>Viridiplantae</taxon>
        <taxon>Streptophyta</taxon>
        <taxon>Embryophyta</taxon>
        <taxon>Tracheophyta</taxon>
        <taxon>Spermatophyta</taxon>
        <taxon>Magnoliopsida</taxon>
        <taxon>eudicotyledons</taxon>
        <taxon>Gunneridae</taxon>
        <taxon>Pentapetalae</taxon>
        <taxon>rosids</taxon>
        <taxon>malvids</taxon>
        <taxon>Brassicales</taxon>
        <taxon>Brassicaceae</taxon>
        <taxon>Brassiceae</taxon>
        <taxon>Brassica</taxon>
    </lineage>
</organism>
<evidence type="ECO:0000313" key="2">
    <source>
        <dbReference type="EMBL" id="RID56475.1"/>
    </source>
</evidence>
<sequence>MKPQILLRSGIRFYSKPSRKHRSYTSVTTELNISNEFITILSKKKPIEQLVPFLSHKLITSIIKGRQRLHPI</sequence>
<proteinExistence type="predicted"/>
<dbReference type="Proteomes" id="UP000694005">
    <property type="component" value="Chromosome A07"/>
</dbReference>
<reference evidence="1 4" key="2">
    <citation type="submission" date="2021-07" db="EMBL/GenBank/DDBJ databases">
        <authorList>
            <consortium name="Genoscope - CEA"/>
            <person name="William W."/>
        </authorList>
    </citation>
    <scope>NUCLEOTIDE SEQUENCE [LARGE SCALE GENOMIC DNA]</scope>
</reference>
<dbReference type="Gramene" id="A07p46490.2_BraZ1">
    <property type="protein sequence ID" value="A07p46490.2_BraZ1.CDS.1"/>
    <property type="gene ID" value="A07g46490.2_BraZ1"/>
</dbReference>
<evidence type="ECO:0000313" key="4">
    <source>
        <dbReference type="Proteomes" id="UP000694005"/>
    </source>
</evidence>
<protein>
    <submittedName>
        <fullName evidence="1">Uncharacterized protein</fullName>
    </submittedName>
</protein>
<reference evidence="2 3" key="1">
    <citation type="submission" date="2018-06" db="EMBL/GenBank/DDBJ databases">
        <title>WGS assembly of Brassica rapa FPsc.</title>
        <authorList>
            <person name="Bowman J."/>
            <person name="Kohchi T."/>
            <person name="Yamato K."/>
            <person name="Jenkins J."/>
            <person name="Shu S."/>
            <person name="Ishizaki K."/>
            <person name="Yamaoka S."/>
            <person name="Nishihama R."/>
            <person name="Nakamura Y."/>
            <person name="Berger F."/>
            <person name="Adam C."/>
            <person name="Aki S."/>
            <person name="Althoff F."/>
            <person name="Araki T."/>
            <person name="Arteaga-Vazquez M."/>
            <person name="Balasubrmanian S."/>
            <person name="Bauer D."/>
            <person name="Boehm C."/>
            <person name="Briginshaw L."/>
            <person name="Caballero-Perez J."/>
            <person name="Catarino B."/>
            <person name="Chen F."/>
            <person name="Chiyoda S."/>
            <person name="Chovatia M."/>
            <person name="Davies K."/>
            <person name="Delmans M."/>
            <person name="Demura T."/>
            <person name="Dierschke T."/>
            <person name="Dolan L."/>
            <person name="Dorantes-Acosta A."/>
            <person name="Eklund D."/>
            <person name="Florent S."/>
            <person name="Flores-Sandoval E."/>
            <person name="Fujiyama A."/>
            <person name="Fukuzawa H."/>
            <person name="Galik B."/>
            <person name="Grimanelli D."/>
            <person name="Grimwood J."/>
            <person name="Grossniklaus U."/>
            <person name="Hamada T."/>
            <person name="Haseloff J."/>
            <person name="Hetherington A."/>
            <person name="Higo A."/>
            <person name="Hirakawa Y."/>
            <person name="Hundley H."/>
            <person name="Ikeda Y."/>
            <person name="Inoue K."/>
            <person name="Inoue S."/>
            <person name="Ishida S."/>
            <person name="Jia Q."/>
            <person name="Kakita M."/>
            <person name="Kanazawa T."/>
            <person name="Kawai Y."/>
            <person name="Kawashima T."/>
            <person name="Kennedy M."/>
            <person name="Kinose K."/>
            <person name="Kinoshita T."/>
            <person name="Kohara Y."/>
            <person name="Koide E."/>
            <person name="Komatsu K."/>
            <person name="Kopischke S."/>
            <person name="Kubo M."/>
            <person name="Kyozuka J."/>
            <person name="Lagercrantz U."/>
            <person name="Lin S."/>
            <person name="Lindquist E."/>
            <person name="Lipzen A."/>
            <person name="Lu C."/>
            <person name="Luna E."/>
            <person name="Martienssen R."/>
            <person name="Minamino N."/>
            <person name="Mizutani M."/>
            <person name="Mizutani M."/>
            <person name="Mochizuki N."/>
            <person name="Monte I."/>
            <person name="Mosher R."/>
            <person name="Nagasaki H."/>
            <person name="Nakagami H."/>
            <person name="Naramoto S."/>
            <person name="Nishitani K."/>
            <person name="Ohtani M."/>
            <person name="Okamoto T."/>
            <person name="Okumura M."/>
            <person name="Phillips J."/>
            <person name="Pollak B."/>
            <person name="Reinders A."/>
            <person name="Roevekamp M."/>
            <person name="Sano R."/>
            <person name="Sawa S."/>
            <person name="Schmid M."/>
            <person name="Shirakawa M."/>
            <person name="Solano R."/>
            <person name="Spunde A."/>
            <person name="Suetsugu N."/>
            <person name="Sugano S."/>
            <person name="Sugiyama A."/>
            <person name="Sun R."/>
            <person name="Suzuki Y."/>
            <person name="Takenaka M."/>
            <person name="Takezawa D."/>
            <person name="Tomogane H."/>
            <person name="Tsuzuki M."/>
            <person name="Ueda T."/>
            <person name="Umeda M."/>
            <person name="Ward J."/>
            <person name="Watanabe Y."/>
            <person name="Yazaki K."/>
            <person name="Yokoyama R."/>
            <person name="Yoshitake Y."/>
            <person name="Yotsui I."/>
            <person name="Zachgo S."/>
            <person name="Schmutz J."/>
        </authorList>
    </citation>
    <scope>NUCLEOTIDE SEQUENCE [LARGE SCALE GENOMIC DNA]</scope>
    <source>
        <strain evidence="3">cv. B-3</strain>
    </source>
</reference>
<dbReference type="EMBL" id="CM010634">
    <property type="protein sequence ID" value="RID56475.1"/>
    <property type="molecule type" value="Genomic_DNA"/>
</dbReference>
<accession>A0A397YSX0</accession>
<dbReference type="EMBL" id="LS974623">
    <property type="protein sequence ID" value="CAG7905005.1"/>
    <property type="molecule type" value="Genomic_DNA"/>
</dbReference>